<dbReference type="AlphaFoldDB" id="A0A7C5THX1"/>
<keyword evidence="7" id="KW-0812">Transmembrane</keyword>
<dbReference type="InterPro" id="IPR010737">
    <property type="entry name" value="4-carb_acid_sugar_kinase_N"/>
</dbReference>
<dbReference type="EMBL" id="DRZI01000121">
    <property type="protein sequence ID" value="HHP81576.1"/>
    <property type="molecule type" value="Genomic_DNA"/>
</dbReference>
<organism evidence="10">
    <name type="scientific">Ignisphaera aggregans</name>
    <dbReference type="NCBI Taxonomy" id="334771"/>
    <lineage>
        <taxon>Archaea</taxon>
        <taxon>Thermoproteota</taxon>
        <taxon>Thermoprotei</taxon>
        <taxon>Desulfurococcales</taxon>
        <taxon>Desulfurococcaceae</taxon>
        <taxon>Ignisphaera</taxon>
    </lineage>
</organism>
<comment type="similarity">
    <text evidence="1">Belongs to the four-carbon acid sugar kinase family.</text>
</comment>
<keyword evidence="7" id="KW-1133">Transmembrane helix</keyword>
<keyword evidence="7" id="KW-0472">Membrane</keyword>
<comment type="caution">
    <text evidence="10">The sequence shown here is derived from an EMBL/GenBank/DDBJ whole genome shotgun (WGS) entry which is preliminary data.</text>
</comment>
<dbReference type="GO" id="GO:0005524">
    <property type="term" value="F:ATP binding"/>
    <property type="evidence" value="ECO:0007669"/>
    <property type="project" value="UniProtKB-KW"/>
</dbReference>
<dbReference type="Gene3D" id="3.40.50.10840">
    <property type="entry name" value="Putative sugar-binding, N-terminal domain"/>
    <property type="match status" value="1"/>
</dbReference>
<gene>
    <name evidence="10" type="ORF">ENM84_02815</name>
</gene>
<keyword evidence="3" id="KW-0547">Nucleotide-binding</keyword>
<keyword evidence="5" id="KW-0067">ATP-binding</keyword>
<dbReference type="InterPro" id="IPR042213">
    <property type="entry name" value="NBD_C_sf"/>
</dbReference>
<reference evidence="10" key="1">
    <citation type="journal article" date="2020" name="mSystems">
        <title>Genome- and Community-Level Interaction Insights into Carbon Utilization and Element Cycling Functions of Hydrothermarchaeota in Hydrothermal Sediment.</title>
        <authorList>
            <person name="Zhou Z."/>
            <person name="Liu Y."/>
            <person name="Xu W."/>
            <person name="Pan J."/>
            <person name="Luo Z.H."/>
            <person name="Li M."/>
        </authorList>
    </citation>
    <scope>NUCLEOTIDE SEQUENCE [LARGE SCALE GENOMIC DNA]</scope>
    <source>
        <strain evidence="10">SpSt-1121</strain>
    </source>
</reference>
<evidence type="ECO:0000256" key="6">
    <source>
        <dbReference type="ARBA" id="ARBA00023277"/>
    </source>
</evidence>
<dbReference type="InterPro" id="IPR031475">
    <property type="entry name" value="NBD_C"/>
</dbReference>
<evidence type="ECO:0000313" key="10">
    <source>
        <dbReference type="EMBL" id="HHP81576.1"/>
    </source>
</evidence>
<evidence type="ECO:0000259" key="9">
    <source>
        <dbReference type="Pfam" id="PF17042"/>
    </source>
</evidence>
<proteinExistence type="inferred from homology"/>
<dbReference type="Pfam" id="PF07005">
    <property type="entry name" value="SBD_N"/>
    <property type="match status" value="1"/>
</dbReference>
<dbReference type="Gene3D" id="3.40.980.20">
    <property type="entry name" value="Four-carbon acid sugar kinase, nucleotide binding domain"/>
    <property type="match status" value="1"/>
</dbReference>
<evidence type="ECO:0000256" key="1">
    <source>
        <dbReference type="ARBA" id="ARBA00005715"/>
    </source>
</evidence>
<dbReference type="SUPFAM" id="SSF142764">
    <property type="entry name" value="YgbK-like"/>
    <property type="match status" value="1"/>
</dbReference>
<evidence type="ECO:0000256" key="2">
    <source>
        <dbReference type="ARBA" id="ARBA00022679"/>
    </source>
</evidence>
<evidence type="ECO:0000256" key="7">
    <source>
        <dbReference type="SAM" id="Phobius"/>
    </source>
</evidence>
<evidence type="ECO:0000259" key="8">
    <source>
        <dbReference type="Pfam" id="PF07005"/>
    </source>
</evidence>
<dbReference type="InterPro" id="IPR037051">
    <property type="entry name" value="4-carb_acid_sugar_kinase_N_sf"/>
</dbReference>
<dbReference type="Pfam" id="PF17042">
    <property type="entry name" value="NBD_C"/>
    <property type="match status" value="1"/>
</dbReference>
<feature type="domain" description="Four-carbon acid sugar kinase nucleotide binding" evidence="9">
    <location>
        <begin position="290"/>
        <end position="459"/>
    </location>
</feature>
<keyword evidence="4 10" id="KW-0418">Kinase</keyword>
<evidence type="ECO:0000256" key="3">
    <source>
        <dbReference type="ARBA" id="ARBA00022741"/>
    </source>
</evidence>
<sequence length="468" mass="53342">MILCKTRNSSPMQQNRRWLRECCILYLFYFLVYRWRVLGIRIYKKAFVIADDFTGANDTVAQFSKVGYRCVVMAEATSCLREMVQRYDVVGVNTNSRSLHPSKAYEKVLKMVKEIVSVLSDLGYQLDEVLIYKKIDSTLRGNIREEIKAIYEEINPDLIVFAPAYPKQKRTTIKGVHLFNNTPVDKTCFGIDIQTPVRSSYIPSYFSRDFGDKYRHIDLDELRSLQSFDVCSYRLISSDIENDQDFSKLITIVNKCEGAKRVIWVGSAGLAEQLIYFAMISPSHRKPVFMCIGSANDFMRKQIIKLVNTGRNHIFIALNIERLIKNFSDVYRDVIDRIMENYNTKPLSIVLASAFYDEQIKQGEKIAKELGIDKIALGKLIIDYLGRLCSSLIKDIGVDRLSGVFLSGGDTALAIVKHLGFETLEVVGEIEPGLPLLKVANTELKFATKAGGFGDEWTLIRVLYRLIS</sequence>
<evidence type="ECO:0000256" key="4">
    <source>
        <dbReference type="ARBA" id="ARBA00022777"/>
    </source>
</evidence>
<keyword evidence="6" id="KW-0119">Carbohydrate metabolism</keyword>
<feature type="domain" description="Four-carbon acid sugar kinase N-terminal" evidence="8">
    <location>
        <begin position="48"/>
        <end position="274"/>
    </location>
</feature>
<name>A0A7C5THX1_9CREN</name>
<dbReference type="GO" id="GO:0016301">
    <property type="term" value="F:kinase activity"/>
    <property type="evidence" value="ECO:0007669"/>
    <property type="project" value="UniProtKB-KW"/>
</dbReference>
<accession>A0A7C5THX1</accession>
<feature type="transmembrane region" description="Helical" evidence="7">
    <location>
        <begin position="18"/>
        <end position="35"/>
    </location>
</feature>
<evidence type="ECO:0000256" key="5">
    <source>
        <dbReference type="ARBA" id="ARBA00022840"/>
    </source>
</evidence>
<keyword evidence="2" id="KW-0808">Transferase</keyword>
<protein>
    <submittedName>
        <fullName evidence="10">Four-carbon acid sugar kinase family protein</fullName>
    </submittedName>
</protein>